<dbReference type="PANTHER" id="PTHR43630">
    <property type="entry name" value="POLY-BETA-1,6-N-ACETYL-D-GLUCOSAMINE SYNTHASE"/>
    <property type="match status" value="1"/>
</dbReference>
<dbReference type="SUPFAM" id="SSF53448">
    <property type="entry name" value="Nucleotide-diphospho-sugar transferases"/>
    <property type="match status" value="1"/>
</dbReference>
<organism evidence="2 3">
    <name type="scientific">Desulforamulus ferrireducens</name>
    <dbReference type="NCBI Taxonomy" id="1833852"/>
    <lineage>
        <taxon>Bacteria</taxon>
        <taxon>Bacillati</taxon>
        <taxon>Bacillota</taxon>
        <taxon>Clostridia</taxon>
        <taxon>Eubacteriales</taxon>
        <taxon>Peptococcaceae</taxon>
        <taxon>Desulforamulus</taxon>
    </lineage>
</organism>
<dbReference type="OrthoDB" id="9815923at2"/>
<evidence type="ECO:0000313" key="2">
    <source>
        <dbReference type="EMBL" id="AQS58819.1"/>
    </source>
</evidence>
<evidence type="ECO:0000259" key="1">
    <source>
        <dbReference type="Pfam" id="PF00535"/>
    </source>
</evidence>
<dbReference type="Pfam" id="PF00535">
    <property type="entry name" value="Glycos_transf_2"/>
    <property type="match status" value="1"/>
</dbReference>
<dbReference type="InterPro" id="IPR029044">
    <property type="entry name" value="Nucleotide-diphossugar_trans"/>
</dbReference>
<accession>A0A1S6IVL4</accession>
<dbReference type="Gene3D" id="3.90.550.10">
    <property type="entry name" value="Spore Coat Polysaccharide Biosynthesis Protein SpsA, Chain A"/>
    <property type="match status" value="1"/>
</dbReference>
<dbReference type="Proteomes" id="UP000189464">
    <property type="component" value="Chromosome"/>
</dbReference>
<dbReference type="InterPro" id="IPR011990">
    <property type="entry name" value="TPR-like_helical_dom_sf"/>
</dbReference>
<name>A0A1S6IVL4_9FIRM</name>
<protein>
    <submittedName>
        <fullName evidence="2">Glycosyl transferase family 2</fullName>
    </submittedName>
</protein>
<sequence>MTRLKIAVYAICKNEEKFVDRWMDSMQEADLVVVADTGSTDRTVEKLKARGAMVYEIKVEPWRFDVARNIALSFVPGDVDVCVSTDLDEVIEPGWREKIEKAWTPQTTGLKYMFTRRFNPDGSRGLTFWKDKIHHRHGFRWIYPIHEVLAYYGEKPEHYIWEPGIQVNHYPDTTKSRGQYLPLLELSVKEDPDNDRNTHYLGREYMYYGMWDKCIATLQKHLSLPRAQWKDERCASMRFIARAYQAKRNYKEAKIWLYKAIAEAPYLREPYMEFAKLAYQERDWPAVYHMVEETLKIKERPATYIYELFAWDATVYDLGSLSCYELGMFDKSYEMVQKAVEMSPHNERLKNNLAIIKAKVEGLKQRRD</sequence>
<dbReference type="Gene3D" id="1.25.40.10">
    <property type="entry name" value="Tetratricopeptide repeat domain"/>
    <property type="match status" value="2"/>
</dbReference>
<keyword evidence="3" id="KW-1185">Reference proteome</keyword>
<dbReference type="EMBL" id="CP019698">
    <property type="protein sequence ID" value="AQS58819.1"/>
    <property type="molecule type" value="Genomic_DNA"/>
</dbReference>
<reference evidence="2 3" key="1">
    <citation type="journal article" date="2016" name="Int. J. Syst. Evol. Microbiol.">
        <title>Desulfotomaculum ferrireducens sp. nov., a moderately thermophilic sulfate-reducing and dissimilatory Fe(III)-reducing bacterium isolated from compost.</title>
        <authorList>
            <person name="Yang G."/>
            <person name="Guo J."/>
            <person name="Zhuang L."/>
            <person name="Yuan Y."/>
            <person name="Zhou S."/>
        </authorList>
    </citation>
    <scope>NUCLEOTIDE SEQUENCE [LARGE SCALE GENOMIC DNA]</scope>
    <source>
        <strain evidence="2 3">GSS09</strain>
    </source>
</reference>
<feature type="domain" description="Glycosyltransferase 2-like" evidence="1">
    <location>
        <begin position="11"/>
        <end position="107"/>
    </location>
</feature>
<gene>
    <name evidence="2" type="ORF">B0537_06820</name>
</gene>
<dbReference type="RefSeq" id="WP_077713845.1">
    <property type="nucleotide sequence ID" value="NZ_CP019698.1"/>
</dbReference>
<keyword evidence="2" id="KW-0808">Transferase</keyword>
<dbReference type="InterPro" id="IPR001173">
    <property type="entry name" value="Glyco_trans_2-like"/>
</dbReference>
<dbReference type="SUPFAM" id="SSF48452">
    <property type="entry name" value="TPR-like"/>
    <property type="match status" value="1"/>
</dbReference>
<dbReference type="STRING" id="1833852.B0537_06820"/>
<dbReference type="AlphaFoldDB" id="A0A1S6IVL4"/>
<dbReference type="GO" id="GO:0016740">
    <property type="term" value="F:transferase activity"/>
    <property type="evidence" value="ECO:0007669"/>
    <property type="project" value="UniProtKB-KW"/>
</dbReference>
<proteinExistence type="predicted"/>
<dbReference type="KEGG" id="dfg:B0537_06820"/>
<dbReference type="PANTHER" id="PTHR43630:SF2">
    <property type="entry name" value="GLYCOSYLTRANSFERASE"/>
    <property type="match status" value="1"/>
</dbReference>
<evidence type="ECO:0000313" key="3">
    <source>
        <dbReference type="Proteomes" id="UP000189464"/>
    </source>
</evidence>